<organism evidence="2 3">
    <name type="scientific">Thermococcus aggregans</name>
    <dbReference type="NCBI Taxonomy" id="110163"/>
    <lineage>
        <taxon>Archaea</taxon>
        <taxon>Methanobacteriati</taxon>
        <taxon>Methanobacteriota</taxon>
        <taxon>Thermococci</taxon>
        <taxon>Thermococcales</taxon>
        <taxon>Thermococcaceae</taxon>
        <taxon>Thermococcus</taxon>
    </lineage>
</organism>
<sequence length="103" mass="11531">MLLSDNMNAEELAKMLDGLGHPLRLKIVALLARENRAMYLNEIANSLGINRALAKVHLKKLEAAGIVKSKVVLDEERGKALRFYELVPFNIHLSPDVLKEVVE</sequence>
<dbReference type="InterPro" id="IPR036388">
    <property type="entry name" value="WH-like_DNA-bd_sf"/>
</dbReference>
<proteinExistence type="predicted"/>
<protein>
    <submittedName>
        <fullName evidence="2">ArsR family transcriptional regulator</fullName>
    </submittedName>
</protein>
<dbReference type="InterPro" id="IPR011991">
    <property type="entry name" value="ArsR-like_HTH"/>
</dbReference>
<dbReference type="Pfam" id="PF12840">
    <property type="entry name" value="HTH_20"/>
    <property type="match status" value="1"/>
</dbReference>
<dbReference type="CDD" id="cd00090">
    <property type="entry name" value="HTH_ARSR"/>
    <property type="match status" value="1"/>
</dbReference>
<dbReference type="PANTHER" id="PTHR38600:SF1">
    <property type="entry name" value="TRANSCRIPTIONAL REGULATORY PROTEIN"/>
    <property type="match status" value="1"/>
</dbReference>
<feature type="domain" description="HTH arsR-type" evidence="1">
    <location>
        <begin position="14"/>
        <end position="103"/>
    </location>
</feature>
<dbReference type="SMART" id="SM00418">
    <property type="entry name" value="HTH_ARSR"/>
    <property type="match status" value="1"/>
</dbReference>
<dbReference type="Proteomes" id="UP001055732">
    <property type="component" value="Chromosome"/>
</dbReference>
<name>A0A9E7MWQ0_THEAG</name>
<dbReference type="InterPro" id="IPR036390">
    <property type="entry name" value="WH_DNA-bd_sf"/>
</dbReference>
<accession>A0A9E7MWQ0</accession>
<keyword evidence="3" id="KW-1185">Reference proteome</keyword>
<dbReference type="RefSeq" id="WP_253304149.1">
    <property type="nucleotide sequence ID" value="NZ_CP099582.1"/>
</dbReference>
<dbReference type="KEGG" id="tagg:NF865_07610"/>
<dbReference type="GO" id="GO:0003700">
    <property type="term" value="F:DNA-binding transcription factor activity"/>
    <property type="evidence" value="ECO:0007669"/>
    <property type="project" value="InterPro"/>
</dbReference>
<reference evidence="2" key="2">
    <citation type="submission" date="2022-06" db="EMBL/GenBank/DDBJ databases">
        <authorList>
            <person name="Park Y.-J."/>
        </authorList>
    </citation>
    <scope>NUCLEOTIDE SEQUENCE</scope>
    <source>
        <strain evidence="2">TY</strain>
    </source>
</reference>
<evidence type="ECO:0000259" key="1">
    <source>
        <dbReference type="SMART" id="SM00418"/>
    </source>
</evidence>
<dbReference type="AlphaFoldDB" id="A0A9E7MWQ0"/>
<dbReference type="EMBL" id="CP099582">
    <property type="protein sequence ID" value="USS40192.1"/>
    <property type="molecule type" value="Genomic_DNA"/>
</dbReference>
<dbReference type="Gene3D" id="1.10.10.10">
    <property type="entry name" value="Winged helix-like DNA-binding domain superfamily/Winged helix DNA-binding domain"/>
    <property type="match status" value="1"/>
</dbReference>
<gene>
    <name evidence="2" type="ORF">NF865_07610</name>
</gene>
<evidence type="ECO:0000313" key="3">
    <source>
        <dbReference type="Proteomes" id="UP001055732"/>
    </source>
</evidence>
<reference evidence="2" key="1">
    <citation type="journal article" date="1998" name="Int. J. Syst. Bacteriol. 48 Pt">
        <title>Thermococcus guaymasensis sp. nov. and Thermococcus aggregans sp. nov., two novel thermophilic archaea isolated from the Guaymas Basin hydrothermal vent site.</title>
        <authorList>
            <person name="Canganella F."/>
            <person name="Jones W.J."/>
            <person name="Gambacorta A."/>
            <person name="Antranikian G."/>
        </authorList>
    </citation>
    <scope>NUCLEOTIDE SEQUENCE</scope>
    <source>
        <strain evidence="2">TY</strain>
    </source>
</reference>
<dbReference type="InterPro" id="IPR001845">
    <property type="entry name" value="HTH_ArsR_DNA-bd_dom"/>
</dbReference>
<dbReference type="PANTHER" id="PTHR38600">
    <property type="entry name" value="TRANSCRIPTIONAL REGULATORY PROTEIN"/>
    <property type="match status" value="1"/>
</dbReference>
<evidence type="ECO:0000313" key="2">
    <source>
        <dbReference type="EMBL" id="USS40192.1"/>
    </source>
</evidence>
<dbReference type="SUPFAM" id="SSF46785">
    <property type="entry name" value="Winged helix' DNA-binding domain"/>
    <property type="match status" value="1"/>
</dbReference>